<feature type="region of interest" description="Disordered" evidence="1">
    <location>
        <begin position="23"/>
        <end position="51"/>
    </location>
</feature>
<evidence type="ECO:0000313" key="2">
    <source>
        <dbReference type="EMBL" id="MBW42404.1"/>
    </source>
</evidence>
<feature type="compositionally biased region" description="Low complexity" evidence="1">
    <location>
        <begin position="270"/>
        <end position="286"/>
    </location>
</feature>
<feature type="compositionally biased region" description="Polar residues" evidence="1">
    <location>
        <begin position="23"/>
        <end position="50"/>
    </location>
</feature>
<name>A0A2M4ANP0_9DIPT</name>
<evidence type="ECO:0000256" key="1">
    <source>
        <dbReference type="SAM" id="MobiDB-lite"/>
    </source>
</evidence>
<feature type="region of interest" description="Disordered" evidence="1">
    <location>
        <begin position="170"/>
        <end position="333"/>
    </location>
</feature>
<protein>
    <submittedName>
        <fullName evidence="2">Putative transcription initiation factor tfiid subunit 1</fullName>
    </submittedName>
</protein>
<proteinExistence type="predicted"/>
<dbReference type="EMBL" id="GGFK01009083">
    <property type="protein sequence ID" value="MBW42404.1"/>
    <property type="molecule type" value="Transcribed_RNA"/>
</dbReference>
<reference evidence="2" key="1">
    <citation type="submission" date="2018-01" db="EMBL/GenBank/DDBJ databases">
        <title>An insight into the sialome of Amazonian anophelines.</title>
        <authorList>
            <person name="Ribeiro J.M."/>
            <person name="Scarpassa V."/>
            <person name="Calvo E."/>
        </authorList>
    </citation>
    <scope>NUCLEOTIDE SEQUENCE</scope>
    <source>
        <tissue evidence="2">Salivary glands</tissue>
    </source>
</reference>
<feature type="region of interest" description="Disordered" evidence="1">
    <location>
        <begin position="88"/>
        <end position="158"/>
    </location>
</feature>
<keyword evidence="2" id="KW-0648">Protein biosynthesis</keyword>
<feature type="compositionally biased region" description="Basic and acidic residues" evidence="1">
    <location>
        <begin position="307"/>
        <end position="319"/>
    </location>
</feature>
<accession>A0A2M4ANP0</accession>
<keyword evidence="2" id="KW-0396">Initiation factor</keyword>
<dbReference type="AlphaFoldDB" id="A0A2M4ANP0"/>
<feature type="compositionally biased region" description="Polar residues" evidence="1">
    <location>
        <begin position="126"/>
        <end position="142"/>
    </location>
</feature>
<feature type="compositionally biased region" description="Polar residues" evidence="1">
    <location>
        <begin position="191"/>
        <end position="239"/>
    </location>
</feature>
<organism evidence="2">
    <name type="scientific">Anopheles triannulatus</name>
    <dbReference type="NCBI Taxonomy" id="58253"/>
    <lineage>
        <taxon>Eukaryota</taxon>
        <taxon>Metazoa</taxon>
        <taxon>Ecdysozoa</taxon>
        <taxon>Arthropoda</taxon>
        <taxon>Hexapoda</taxon>
        <taxon>Insecta</taxon>
        <taxon>Pterygota</taxon>
        <taxon>Neoptera</taxon>
        <taxon>Endopterygota</taxon>
        <taxon>Diptera</taxon>
        <taxon>Nematocera</taxon>
        <taxon>Culicoidea</taxon>
        <taxon>Culicidae</taxon>
        <taxon>Anophelinae</taxon>
        <taxon>Anopheles</taxon>
    </lineage>
</organism>
<feature type="compositionally biased region" description="Acidic residues" evidence="1">
    <location>
        <begin position="112"/>
        <end position="121"/>
    </location>
</feature>
<dbReference type="GO" id="GO:0003743">
    <property type="term" value="F:translation initiation factor activity"/>
    <property type="evidence" value="ECO:0007669"/>
    <property type="project" value="UniProtKB-KW"/>
</dbReference>
<sequence length="333" mass="36531">MPFPIVRPNPLYRSNNAASVRQFGTGSGIGTNMTSPRGSAIGRSSSSTEPVQMVHAASAYEMNWMNATDEGGDPSRTHFAPPVLSFSQEEIEQREGLFPSAPRRRRDNQYSTDDEEFEEVGMSDTEGVSVTLEQSNTNTSSMMPAGHSEDDSQQAAEAMVQLSGTQYYNATQDESMEIDPNYDPSDFLGMSNRNNQTAPSDTNVYNQTAVDGTASVDQTQSYANNEYGEQSQQAYQQGSEAGVVIGGDGTIPSEQGQPSLAYDPATGMLQQQEQEQQQQQQQQQQQPPLPTLQSLHSDLAISDSDDEKSNLRMDVMRDENENDDNDDGDGLWF</sequence>
<feature type="compositionally biased region" description="Acidic residues" evidence="1">
    <location>
        <begin position="320"/>
        <end position="333"/>
    </location>
</feature>